<feature type="compositionally biased region" description="Polar residues" evidence="2">
    <location>
        <begin position="1"/>
        <end position="12"/>
    </location>
</feature>
<evidence type="ECO:0000313" key="5">
    <source>
        <dbReference type="Proteomes" id="UP000813385"/>
    </source>
</evidence>
<evidence type="ECO:0000259" key="3">
    <source>
        <dbReference type="PROSITE" id="PS51747"/>
    </source>
</evidence>
<comment type="caution">
    <text evidence="4">The sequence shown here is derived from an EMBL/GenBank/DDBJ whole genome shotgun (WGS) entry which is preliminary data.</text>
</comment>
<feature type="domain" description="CMP/dCMP-type deaminase" evidence="3">
    <location>
        <begin position="160"/>
        <end position="338"/>
    </location>
</feature>
<dbReference type="Gene3D" id="3.40.140.10">
    <property type="entry name" value="Cytidine Deaminase, domain 2"/>
    <property type="match status" value="1"/>
</dbReference>
<sequence>MANLNAPSSTAGASAREPSPSTASTGRRLSTKGRALKRFLRRLIPPFSTASSSTPSQPSASEGTTDTATTEGEQPKTSNPPSSSQNQELDKEQPNDKMAVDARDAEADKENQPPKTENGTASAMAKLSLDGRRSYEKPVLPMGLKLTAEGLRSSAPKPISIHQEFMDQALDMARLALRTNETPVGCVLVHNNKVIAKGMNATNVTRNGTRHAEFMAVSALLSYRPEGVHSDDRNAEPRHVPTVLSAEAAAARERDKDAELGPDPSLNDSEYVRSGHLYPYGQKIHTDPRVPRSIIAESVLYVTVEPCVMCASLLRQLGIRKVYFGAVNDKFGGAGGVFSIHLNSIRPQELAKRASGEEARKKETNPLGPIVNGQTQARPPVVHWPDKQPQQKSSGGQYHQPQSNPDGDGGNVEPGFEIEGGWGRDEAIGLLRRFYVQENGRAPQPRKKEGRAARLAAMEQGIILPGSDLQTGATPGETGAGDTAAEADKTALDAEIAEIPLQQPVLEGKQEPTRS</sequence>
<feature type="compositionally biased region" description="Low complexity" evidence="2">
    <location>
        <begin position="471"/>
        <end position="484"/>
    </location>
</feature>
<dbReference type="GO" id="GO:0052717">
    <property type="term" value="F:tRNA-specific adenosine-34 deaminase activity"/>
    <property type="evidence" value="ECO:0007669"/>
    <property type="project" value="TreeGrafter"/>
</dbReference>
<dbReference type="GO" id="GO:0005737">
    <property type="term" value="C:cytoplasm"/>
    <property type="evidence" value="ECO:0007669"/>
    <property type="project" value="TreeGrafter"/>
</dbReference>
<reference evidence="4" key="1">
    <citation type="journal article" date="2021" name="Nat. Commun.">
        <title>Genetic determinants of endophytism in the Arabidopsis root mycobiome.</title>
        <authorList>
            <person name="Mesny F."/>
            <person name="Miyauchi S."/>
            <person name="Thiergart T."/>
            <person name="Pickel B."/>
            <person name="Atanasova L."/>
            <person name="Karlsson M."/>
            <person name="Huettel B."/>
            <person name="Barry K.W."/>
            <person name="Haridas S."/>
            <person name="Chen C."/>
            <person name="Bauer D."/>
            <person name="Andreopoulos W."/>
            <person name="Pangilinan J."/>
            <person name="LaButti K."/>
            <person name="Riley R."/>
            <person name="Lipzen A."/>
            <person name="Clum A."/>
            <person name="Drula E."/>
            <person name="Henrissat B."/>
            <person name="Kohler A."/>
            <person name="Grigoriev I.V."/>
            <person name="Martin F.M."/>
            <person name="Hacquard S."/>
        </authorList>
    </citation>
    <scope>NUCLEOTIDE SEQUENCE</scope>
    <source>
        <strain evidence="4">MPI-CAGE-AT-0016</strain>
    </source>
</reference>
<dbReference type="PROSITE" id="PS51747">
    <property type="entry name" value="CYT_DCMP_DEAMINASES_2"/>
    <property type="match status" value="1"/>
</dbReference>
<feature type="region of interest" description="Disordered" evidence="2">
    <location>
        <begin position="1"/>
        <end position="123"/>
    </location>
</feature>
<name>A0A8K0THI4_9PEZI</name>
<evidence type="ECO:0000256" key="2">
    <source>
        <dbReference type="SAM" id="MobiDB-lite"/>
    </source>
</evidence>
<feature type="compositionally biased region" description="Basic and acidic residues" evidence="2">
    <location>
        <begin position="351"/>
        <end position="364"/>
    </location>
</feature>
<dbReference type="PANTHER" id="PTHR11079:SF149">
    <property type="entry name" value="TRNA-SPECIFIC ADENOSINE DEAMINASE 2"/>
    <property type="match status" value="1"/>
</dbReference>
<dbReference type="InterPro" id="IPR016193">
    <property type="entry name" value="Cytidine_deaminase-like"/>
</dbReference>
<organism evidence="4 5">
    <name type="scientific">Plectosphaerella cucumerina</name>
    <dbReference type="NCBI Taxonomy" id="40658"/>
    <lineage>
        <taxon>Eukaryota</taxon>
        <taxon>Fungi</taxon>
        <taxon>Dikarya</taxon>
        <taxon>Ascomycota</taxon>
        <taxon>Pezizomycotina</taxon>
        <taxon>Sordariomycetes</taxon>
        <taxon>Hypocreomycetidae</taxon>
        <taxon>Glomerellales</taxon>
        <taxon>Plectosphaerellaceae</taxon>
        <taxon>Plectosphaerella</taxon>
    </lineage>
</organism>
<dbReference type="EMBL" id="JAGPXD010000004">
    <property type="protein sequence ID" value="KAH7358665.1"/>
    <property type="molecule type" value="Genomic_DNA"/>
</dbReference>
<dbReference type="Proteomes" id="UP000813385">
    <property type="component" value="Unassembled WGS sequence"/>
</dbReference>
<proteinExistence type="predicted"/>
<keyword evidence="1" id="KW-0378">Hydrolase</keyword>
<feature type="compositionally biased region" description="Low complexity" evidence="2">
    <location>
        <begin position="45"/>
        <end position="72"/>
    </location>
</feature>
<keyword evidence="5" id="KW-1185">Reference proteome</keyword>
<dbReference type="InterPro" id="IPR002125">
    <property type="entry name" value="CMP_dCMP_dom"/>
</dbReference>
<accession>A0A8K0THI4</accession>
<dbReference type="SUPFAM" id="SSF53927">
    <property type="entry name" value="Cytidine deaminase-like"/>
    <property type="match status" value="1"/>
</dbReference>
<dbReference type="GO" id="GO:0005634">
    <property type="term" value="C:nucleus"/>
    <property type="evidence" value="ECO:0007669"/>
    <property type="project" value="TreeGrafter"/>
</dbReference>
<feature type="compositionally biased region" description="Polar residues" evidence="2">
    <location>
        <begin position="19"/>
        <end position="28"/>
    </location>
</feature>
<feature type="compositionally biased region" description="Polar residues" evidence="2">
    <location>
        <begin position="75"/>
        <end position="87"/>
    </location>
</feature>
<feature type="compositionally biased region" description="Polar residues" evidence="2">
    <location>
        <begin position="388"/>
        <end position="405"/>
    </location>
</feature>
<feature type="region of interest" description="Disordered" evidence="2">
    <location>
        <begin position="351"/>
        <end position="420"/>
    </location>
</feature>
<feature type="compositionally biased region" description="Basic and acidic residues" evidence="2">
    <location>
        <begin position="88"/>
        <end position="112"/>
    </location>
</feature>
<feature type="compositionally biased region" description="Basic residues" evidence="2">
    <location>
        <begin position="29"/>
        <end position="41"/>
    </location>
</feature>
<dbReference type="GO" id="GO:0002100">
    <property type="term" value="P:tRNA wobble adenosine to inosine editing"/>
    <property type="evidence" value="ECO:0007669"/>
    <property type="project" value="TreeGrafter"/>
</dbReference>
<evidence type="ECO:0000313" key="4">
    <source>
        <dbReference type="EMBL" id="KAH7358665.1"/>
    </source>
</evidence>
<dbReference type="Pfam" id="PF00383">
    <property type="entry name" value="dCMP_cyt_deam_1"/>
    <property type="match status" value="1"/>
</dbReference>
<gene>
    <name evidence="4" type="ORF">B0T11DRAFT_106689</name>
</gene>
<dbReference type="OrthoDB" id="1701769at2759"/>
<evidence type="ECO:0000256" key="1">
    <source>
        <dbReference type="ARBA" id="ARBA00022801"/>
    </source>
</evidence>
<dbReference type="PANTHER" id="PTHR11079">
    <property type="entry name" value="CYTOSINE DEAMINASE FAMILY MEMBER"/>
    <property type="match status" value="1"/>
</dbReference>
<protein>
    <recommendedName>
        <fullName evidence="3">CMP/dCMP-type deaminase domain-containing protein</fullName>
    </recommendedName>
</protein>
<dbReference type="CDD" id="cd01285">
    <property type="entry name" value="nucleoside_deaminase"/>
    <property type="match status" value="1"/>
</dbReference>
<dbReference type="AlphaFoldDB" id="A0A8K0THI4"/>
<feature type="region of interest" description="Disordered" evidence="2">
    <location>
        <begin position="440"/>
        <end position="485"/>
    </location>
</feature>